<dbReference type="RefSeq" id="WP_306389624.1">
    <property type="nucleotide sequence ID" value="NZ_JAVCAP010000016.1"/>
</dbReference>
<keyword evidence="3" id="KW-0676">Redox-active center</keyword>
<evidence type="ECO:0000259" key="4">
    <source>
        <dbReference type="PROSITE" id="PS51352"/>
    </source>
</evidence>
<dbReference type="PANTHER" id="PTHR42852:SF13">
    <property type="entry name" value="PROTEIN DIPZ"/>
    <property type="match status" value="1"/>
</dbReference>
<dbReference type="SUPFAM" id="SSF52833">
    <property type="entry name" value="Thioredoxin-like"/>
    <property type="match status" value="1"/>
</dbReference>
<gene>
    <name evidence="5" type="ORF">Q9291_08585</name>
</gene>
<name>A0ABT9JTJ5_9PROT</name>
<proteinExistence type="predicted"/>
<protein>
    <submittedName>
        <fullName evidence="5">TlpA disulfide reductase family protein</fullName>
    </submittedName>
</protein>
<dbReference type="PANTHER" id="PTHR42852">
    <property type="entry name" value="THIOL:DISULFIDE INTERCHANGE PROTEIN DSBE"/>
    <property type="match status" value="1"/>
</dbReference>
<comment type="caution">
    <text evidence="5">The sequence shown here is derived from an EMBL/GenBank/DDBJ whole genome shotgun (WGS) entry which is preliminary data.</text>
</comment>
<dbReference type="InterPro" id="IPR036249">
    <property type="entry name" value="Thioredoxin-like_sf"/>
</dbReference>
<keyword evidence="2" id="KW-0201">Cytochrome c-type biogenesis</keyword>
<evidence type="ECO:0000256" key="3">
    <source>
        <dbReference type="ARBA" id="ARBA00023284"/>
    </source>
</evidence>
<keyword evidence="6" id="KW-1185">Reference proteome</keyword>
<dbReference type="InterPro" id="IPR013766">
    <property type="entry name" value="Thioredoxin_domain"/>
</dbReference>
<sequence length="175" mass="19475">MRSVARLVMTLLLMVVLGSGIRWIYLNWAEISPSASKLPGKEAVTLLWATSLHDSAGRLYPLKQYQGKPMIINFWATWCEPCREEMPEISTFAQAHSEIVVLGLAIDEAAAVHEFMQTTPVKYPLLIAEEDMSLAEALGNDKGVLPYTVIISAQGQITHTFFGRINQKMLLNALN</sequence>
<organism evidence="5 6">
    <name type="scientific">Methylophilus aquaticus</name>
    <dbReference type="NCBI Taxonomy" id="1971610"/>
    <lineage>
        <taxon>Bacteria</taxon>
        <taxon>Pseudomonadati</taxon>
        <taxon>Pseudomonadota</taxon>
        <taxon>Betaproteobacteria</taxon>
        <taxon>Nitrosomonadales</taxon>
        <taxon>Methylophilaceae</taxon>
        <taxon>Methylophilus</taxon>
    </lineage>
</organism>
<dbReference type="EMBL" id="JAVCAP010000016">
    <property type="protein sequence ID" value="MDP8567903.1"/>
    <property type="molecule type" value="Genomic_DNA"/>
</dbReference>
<evidence type="ECO:0000256" key="1">
    <source>
        <dbReference type="ARBA" id="ARBA00004196"/>
    </source>
</evidence>
<dbReference type="Gene3D" id="3.40.30.10">
    <property type="entry name" value="Glutaredoxin"/>
    <property type="match status" value="1"/>
</dbReference>
<evidence type="ECO:0000313" key="5">
    <source>
        <dbReference type="EMBL" id="MDP8567903.1"/>
    </source>
</evidence>
<dbReference type="PROSITE" id="PS00194">
    <property type="entry name" value="THIOREDOXIN_1"/>
    <property type="match status" value="1"/>
</dbReference>
<reference evidence="6" key="1">
    <citation type="journal article" date="2019" name="Int. J. Syst. Evol. Microbiol.">
        <title>The Global Catalogue of Microorganisms (GCM) 10K type strain sequencing project: providing services to taxonomists for standard genome sequencing and annotation.</title>
        <authorList>
            <consortium name="The Broad Institute Genomics Platform"/>
            <consortium name="The Broad Institute Genome Sequencing Center for Infectious Disease"/>
            <person name="Wu L."/>
            <person name="Ma J."/>
        </authorList>
    </citation>
    <scope>NUCLEOTIDE SEQUENCE [LARGE SCALE GENOMIC DNA]</scope>
    <source>
        <strain evidence="6">VKM B-3159</strain>
    </source>
</reference>
<dbReference type="PROSITE" id="PS51352">
    <property type="entry name" value="THIOREDOXIN_2"/>
    <property type="match status" value="1"/>
</dbReference>
<evidence type="ECO:0000313" key="6">
    <source>
        <dbReference type="Proteomes" id="UP001225906"/>
    </source>
</evidence>
<accession>A0ABT9JTJ5</accession>
<dbReference type="InterPro" id="IPR017937">
    <property type="entry name" value="Thioredoxin_CS"/>
</dbReference>
<dbReference type="InterPro" id="IPR050553">
    <property type="entry name" value="Thioredoxin_ResA/DsbE_sf"/>
</dbReference>
<dbReference type="Proteomes" id="UP001225906">
    <property type="component" value="Unassembled WGS sequence"/>
</dbReference>
<feature type="domain" description="Thioredoxin" evidence="4">
    <location>
        <begin position="32"/>
        <end position="175"/>
    </location>
</feature>
<dbReference type="CDD" id="cd02966">
    <property type="entry name" value="TlpA_like_family"/>
    <property type="match status" value="1"/>
</dbReference>
<dbReference type="InterPro" id="IPR013740">
    <property type="entry name" value="Redoxin"/>
</dbReference>
<comment type="subcellular location">
    <subcellularLocation>
        <location evidence="1">Cell envelope</location>
    </subcellularLocation>
</comment>
<dbReference type="Pfam" id="PF08534">
    <property type="entry name" value="Redoxin"/>
    <property type="match status" value="1"/>
</dbReference>
<evidence type="ECO:0000256" key="2">
    <source>
        <dbReference type="ARBA" id="ARBA00022748"/>
    </source>
</evidence>